<evidence type="ECO:0000313" key="3">
    <source>
        <dbReference type="EMBL" id="PSW21409.1"/>
    </source>
</evidence>
<dbReference type="RefSeq" id="WP_036817893.1">
    <property type="nucleotide sequence ID" value="NZ_JGVO01000108.1"/>
</dbReference>
<feature type="chain" id="PRO_5015667162" evidence="1">
    <location>
        <begin position="27"/>
        <end position="303"/>
    </location>
</feature>
<comment type="caution">
    <text evidence="3">The sequence shown here is derived from an EMBL/GenBank/DDBJ whole genome shotgun (WGS) entry which is preliminary data.</text>
</comment>
<feature type="signal peptide" evidence="1">
    <location>
        <begin position="1"/>
        <end position="26"/>
    </location>
</feature>
<dbReference type="EMBL" id="PYMA01000002">
    <property type="protein sequence ID" value="PSW21409.1"/>
    <property type="molecule type" value="Genomic_DNA"/>
</dbReference>
<dbReference type="AlphaFoldDB" id="A0A2T3NYX0"/>
<dbReference type="NCBIfam" id="TIGR02595">
    <property type="entry name" value="PEP_CTERM"/>
    <property type="match status" value="1"/>
</dbReference>
<dbReference type="OrthoDB" id="10014826at2"/>
<proteinExistence type="predicted"/>
<dbReference type="InterPro" id="IPR013424">
    <property type="entry name" value="Ice-binding_C"/>
</dbReference>
<organism evidence="3 4">
    <name type="scientific">Photobacterium sanctipauli</name>
    <dbReference type="NCBI Taxonomy" id="1342794"/>
    <lineage>
        <taxon>Bacteria</taxon>
        <taxon>Pseudomonadati</taxon>
        <taxon>Pseudomonadota</taxon>
        <taxon>Gammaproteobacteria</taxon>
        <taxon>Vibrionales</taxon>
        <taxon>Vibrionaceae</taxon>
        <taxon>Photobacterium</taxon>
    </lineage>
</organism>
<evidence type="ECO:0000313" key="4">
    <source>
        <dbReference type="Proteomes" id="UP000241771"/>
    </source>
</evidence>
<protein>
    <submittedName>
        <fullName evidence="3">PEP-CTERM sorting domain-containing protein</fullName>
    </submittedName>
</protein>
<feature type="domain" description="Ice-binding protein C-terminal" evidence="2">
    <location>
        <begin position="276"/>
        <end position="297"/>
    </location>
</feature>
<keyword evidence="1" id="KW-0732">Signal</keyword>
<gene>
    <name evidence="3" type="ORF">C9I98_05600</name>
</gene>
<dbReference type="Proteomes" id="UP000241771">
    <property type="component" value="Unassembled WGS sequence"/>
</dbReference>
<sequence>MLKSTIKSGALLTAISAALFSVNTSAAPLTATIDGVLMPGEYLGGDANGTNTLTWYNDHESIYDYGTNQTNDLHWEMGREVDGDANSAYLLNVFFEVPGHARRMIWENGCDYDEGDTFDSSNCTELANALMSKGLTEPEVFDVFDAYEDNHHGDINFSHNTQTGSELFELQTDDDPDDADTIFMTHWDGSSEDLGSNYVKHATSYDWVLDNGCTTTFCDAWEVTASIEVQWSFNDQSEAQSFLANIGQMRLHLSDEARGLPILTNTPTPPEDPTPPVSEPATLGLLGLGLLGILRIRSKKERV</sequence>
<name>A0A2T3NYX0_9GAMM</name>
<dbReference type="Pfam" id="PF07589">
    <property type="entry name" value="PEP-CTERM"/>
    <property type="match status" value="1"/>
</dbReference>
<reference evidence="3 4" key="1">
    <citation type="submission" date="2018-01" db="EMBL/GenBank/DDBJ databases">
        <title>Whole genome sequencing of Histamine producing bacteria.</title>
        <authorList>
            <person name="Butler K."/>
        </authorList>
    </citation>
    <scope>NUCLEOTIDE SEQUENCE [LARGE SCALE GENOMIC DNA]</scope>
    <source>
        <strain evidence="3 4">DSM 100436</strain>
    </source>
</reference>
<accession>A0A2T3NYX0</accession>
<evidence type="ECO:0000259" key="2">
    <source>
        <dbReference type="Pfam" id="PF07589"/>
    </source>
</evidence>
<keyword evidence="4" id="KW-1185">Reference proteome</keyword>
<evidence type="ECO:0000256" key="1">
    <source>
        <dbReference type="SAM" id="SignalP"/>
    </source>
</evidence>